<dbReference type="OrthoDB" id="9810250at2"/>
<dbReference type="InterPro" id="IPR050624">
    <property type="entry name" value="HTH-type_Tx_Regulator"/>
</dbReference>
<keyword evidence="1 2" id="KW-0238">DNA-binding</keyword>
<dbReference type="eggNOG" id="COG1309">
    <property type="taxonomic scope" value="Bacteria"/>
</dbReference>
<evidence type="ECO:0000259" key="3">
    <source>
        <dbReference type="PROSITE" id="PS50977"/>
    </source>
</evidence>
<dbReference type="Gene3D" id="1.10.357.10">
    <property type="entry name" value="Tetracycline Repressor, domain 2"/>
    <property type="match status" value="1"/>
</dbReference>
<dbReference type="HOGENOM" id="CLU_087539_6_3_9"/>
<proteinExistence type="predicted"/>
<dbReference type="PANTHER" id="PTHR43479:SF11">
    <property type="entry name" value="ACREF_ENVCD OPERON REPRESSOR-RELATED"/>
    <property type="match status" value="1"/>
</dbReference>
<gene>
    <name evidence="4" type="ORF">Cspa_c21870</name>
</gene>
<evidence type="ECO:0000313" key="5">
    <source>
        <dbReference type="Proteomes" id="UP000011728"/>
    </source>
</evidence>
<dbReference type="KEGG" id="csr:Cspa_c21870"/>
<protein>
    <submittedName>
        <fullName evidence="4">Transcriptional regulator, TetR family</fullName>
    </submittedName>
</protein>
<reference evidence="4 5" key="1">
    <citation type="submission" date="2013-02" db="EMBL/GenBank/DDBJ databases">
        <title>Genome sequence of Clostridium saccharoperbutylacetonicum N1-4(HMT).</title>
        <authorList>
            <person name="Poehlein A."/>
            <person name="Daniel R."/>
        </authorList>
    </citation>
    <scope>NUCLEOTIDE SEQUENCE [LARGE SCALE GENOMIC DNA]</scope>
    <source>
        <strain evidence="5">N1-4(HMT)</strain>
    </source>
</reference>
<feature type="DNA-binding region" description="H-T-H motif" evidence="2">
    <location>
        <begin position="34"/>
        <end position="53"/>
    </location>
</feature>
<name>M1MWV6_9CLOT</name>
<dbReference type="InterPro" id="IPR039532">
    <property type="entry name" value="TetR_C_Firmicutes"/>
</dbReference>
<accession>M1MWV6</accession>
<dbReference type="PANTHER" id="PTHR43479">
    <property type="entry name" value="ACREF/ENVCD OPERON REPRESSOR-RELATED"/>
    <property type="match status" value="1"/>
</dbReference>
<sequence length="180" mass="21045">MANKYNDTQNKITKESIFTALMILMEKKNFKNISITEVTQKAGVSRMAFYRNYNILEDIISVYLDEIFEEYSNLISNYTEADSYEFTYSFFSHFRKHQKLITNLINSDLNTLILEKSVKFLHSLCNSIACKNHCSIESKKYNNAFIAGGFYNVLMEWSKSGMKESDEAMAKMVYERLIMN</sequence>
<keyword evidence="5" id="KW-1185">Reference proteome</keyword>
<dbReference type="GO" id="GO:0003677">
    <property type="term" value="F:DNA binding"/>
    <property type="evidence" value="ECO:0007669"/>
    <property type="project" value="UniProtKB-UniRule"/>
</dbReference>
<evidence type="ECO:0000313" key="4">
    <source>
        <dbReference type="EMBL" id="AGF55952.1"/>
    </source>
</evidence>
<dbReference type="SUPFAM" id="SSF46689">
    <property type="entry name" value="Homeodomain-like"/>
    <property type="match status" value="1"/>
</dbReference>
<dbReference type="PATRIC" id="fig|931276.5.peg.2185"/>
<dbReference type="STRING" id="36745.CLSAP_20080"/>
<dbReference type="InterPro" id="IPR009057">
    <property type="entry name" value="Homeodomain-like_sf"/>
</dbReference>
<dbReference type="Proteomes" id="UP000011728">
    <property type="component" value="Chromosome"/>
</dbReference>
<dbReference type="EMBL" id="CP004121">
    <property type="protein sequence ID" value="AGF55952.1"/>
    <property type="molecule type" value="Genomic_DNA"/>
</dbReference>
<dbReference type="PROSITE" id="PS50977">
    <property type="entry name" value="HTH_TETR_2"/>
    <property type="match status" value="1"/>
</dbReference>
<evidence type="ECO:0000256" key="1">
    <source>
        <dbReference type="ARBA" id="ARBA00023125"/>
    </source>
</evidence>
<dbReference type="InterPro" id="IPR001647">
    <property type="entry name" value="HTH_TetR"/>
</dbReference>
<dbReference type="AlphaFoldDB" id="M1MWV6"/>
<organism evidence="4 5">
    <name type="scientific">Clostridium saccharoperbutylacetonicum N1-4(HMT)</name>
    <dbReference type="NCBI Taxonomy" id="931276"/>
    <lineage>
        <taxon>Bacteria</taxon>
        <taxon>Bacillati</taxon>
        <taxon>Bacillota</taxon>
        <taxon>Clostridia</taxon>
        <taxon>Eubacteriales</taxon>
        <taxon>Clostridiaceae</taxon>
        <taxon>Clostridium</taxon>
    </lineage>
</organism>
<feature type="domain" description="HTH tetR-type" evidence="3">
    <location>
        <begin position="11"/>
        <end position="71"/>
    </location>
</feature>
<dbReference type="RefSeq" id="WP_015392271.1">
    <property type="nucleotide sequence ID" value="NC_020291.1"/>
</dbReference>
<dbReference type="Pfam" id="PF14278">
    <property type="entry name" value="TetR_C_8"/>
    <property type="match status" value="1"/>
</dbReference>
<evidence type="ECO:0000256" key="2">
    <source>
        <dbReference type="PROSITE-ProRule" id="PRU00335"/>
    </source>
</evidence>